<proteinExistence type="predicted"/>
<evidence type="ECO:0000313" key="1">
    <source>
        <dbReference type="EMBL" id="CRZ11392.1"/>
    </source>
</evidence>
<dbReference type="EMBL" id="HACM01010950">
    <property type="protein sequence ID" value="CRZ11392.1"/>
    <property type="molecule type" value="Transcribed_RNA"/>
</dbReference>
<name>A0A0H5RCS1_9EUKA</name>
<sequence length="121" mass="13418">MSYELLFSLPDKCTARARPVQDDGNGFPGRQVLPIIIERELCVRRRCVQNYGNAVSARVLSKIAVAKLGSNQNEDLAEQKKTSTGTERQEISQVGFICRIRADCLFSKIDNTMSCTGFVSS</sequence>
<accession>A0A0H5RCS1</accession>
<organism evidence="1">
    <name type="scientific">Spongospora subterranea</name>
    <dbReference type="NCBI Taxonomy" id="70186"/>
    <lineage>
        <taxon>Eukaryota</taxon>
        <taxon>Sar</taxon>
        <taxon>Rhizaria</taxon>
        <taxon>Endomyxa</taxon>
        <taxon>Phytomyxea</taxon>
        <taxon>Plasmodiophorida</taxon>
        <taxon>Plasmodiophoridae</taxon>
        <taxon>Spongospora</taxon>
    </lineage>
</organism>
<reference evidence="1" key="1">
    <citation type="submission" date="2015-04" db="EMBL/GenBank/DDBJ databases">
        <title>The genome sequence of the plant pathogenic Rhizarian Plasmodiophora brassicae reveals insights in its biotrophic life cycle and the origin of chitin synthesis.</title>
        <authorList>
            <person name="Schwelm A."/>
            <person name="Fogelqvist J."/>
            <person name="Knaust A."/>
            <person name="Julke S."/>
            <person name="Lilja T."/>
            <person name="Dhandapani V."/>
            <person name="Bonilla-Rosso G."/>
            <person name="Karlsson M."/>
            <person name="Shevchenko A."/>
            <person name="Choi S.R."/>
            <person name="Kim H.G."/>
            <person name="Park J.Y."/>
            <person name="Lim Y.P."/>
            <person name="Ludwig-Muller J."/>
            <person name="Dixelius C."/>
        </authorList>
    </citation>
    <scope>NUCLEOTIDE SEQUENCE</scope>
    <source>
        <tissue evidence="1">Potato root galls</tissue>
    </source>
</reference>
<dbReference type="AlphaFoldDB" id="A0A0H5RCS1"/>
<protein>
    <submittedName>
        <fullName evidence="1">Uncharacterized protein</fullName>
    </submittedName>
</protein>